<evidence type="ECO:0000256" key="1">
    <source>
        <dbReference type="SAM" id="SignalP"/>
    </source>
</evidence>
<name>A0ABN7SM89_OIKDI</name>
<evidence type="ECO:0000313" key="2">
    <source>
        <dbReference type="EMBL" id="CAG5101795.1"/>
    </source>
</evidence>
<keyword evidence="1" id="KW-0732">Signal</keyword>
<proteinExistence type="predicted"/>
<sequence>MNIVFALVTVIVILIKIFGNDQVIKGTIKINDECSESVNDIFLDLEKLEENYPDLQGIRRKDIVTNKCFYPGYSSVNSIIRFNRHFNPKILAKPESCHFADSTRTSIIFGIKTMPQSTVAREIIRQTWLREDIWEWLGVQIKVVFLVGSWGRQLASSL</sequence>
<organism evidence="2 3">
    <name type="scientific">Oikopleura dioica</name>
    <name type="common">Tunicate</name>
    <dbReference type="NCBI Taxonomy" id="34765"/>
    <lineage>
        <taxon>Eukaryota</taxon>
        <taxon>Metazoa</taxon>
        <taxon>Chordata</taxon>
        <taxon>Tunicata</taxon>
        <taxon>Appendicularia</taxon>
        <taxon>Copelata</taxon>
        <taxon>Oikopleuridae</taxon>
        <taxon>Oikopleura</taxon>
    </lineage>
</organism>
<dbReference type="EMBL" id="OU015566">
    <property type="protein sequence ID" value="CAG5101795.1"/>
    <property type="molecule type" value="Genomic_DNA"/>
</dbReference>
<gene>
    <name evidence="2" type="ORF">OKIOD_LOCUS8767</name>
</gene>
<reference evidence="2 3" key="1">
    <citation type="submission" date="2021-04" db="EMBL/GenBank/DDBJ databases">
        <authorList>
            <person name="Bliznina A."/>
        </authorList>
    </citation>
    <scope>NUCLEOTIDE SEQUENCE [LARGE SCALE GENOMIC DNA]</scope>
</reference>
<accession>A0ABN7SM89</accession>
<dbReference type="Proteomes" id="UP001158576">
    <property type="component" value="Chromosome 1"/>
</dbReference>
<keyword evidence="3" id="KW-1185">Reference proteome</keyword>
<feature type="chain" id="PRO_5046100385" evidence="1">
    <location>
        <begin position="20"/>
        <end position="158"/>
    </location>
</feature>
<feature type="signal peptide" evidence="1">
    <location>
        <begin position="1"/>
        <end position="19"/>
    </location>
</feature>
<evidence type="ECO:0000313" key="3">
    <source>
        <dbReference type="Proteomes" id="UP001158576"/>
    </source>
</evidence>
<protein>
    <submittedName>
        <fullName evidence="2">Oidioi.mRNA.OKI2018_I69.chr1.g2.t1.cds</fullName>
    </submittedName>
</protein>